<dbReference type="Proteomes" id="UP000735302">
    <property type="component" value="Unassembled WGS sequence"/>
</dbReference>
<protein>
    <recommendedName>
        <fullName evidence="4">Reverse transcriptase domain-containing protein</fullName>
    </recommendedName>
</protein>
<feature type="region of interest" description="Disordered" evidence="1">
    <location>
        <begin position="123"/>
        <end position="150"/>
    </location>
</feature>
<name>A0AAV3XXB6_9GAST</name>
<evidence type="ECO:0000313" key="3">
    <source>
        <dbReference type="Proteomes" id="UP000735302"/>
    </source>
</evidence>
<dbReference type="EMBL" id="BLXT01000140">
    <property type="protein sequence ID" value="GFN74568.1"/>
    <property type="molecule type" value="Genomic_DNA"/>
</dbReference>
<comment type="caution">
    <text evidence="2">The sequence shown here is derived from an EMBL/GenBank/DDBJ whole genome shotgun (WGS) entry which is preliminary data.</text>
</comment>
<evidence type="ECO:0000256" key="1">
    <source>
        <dbReference type="SAM" id="MobiDB-lite"/>
    </source>
</evidence>
<evidence type="ECO:0008006" key="4">
    <source>
        <dbReference type="Google" id="ProtNLM"/>
    </source>
</evidence>
<feature type="compositionally biased region" description="Basic residues" evidence="1">
    <location>
        <begin position="141"/>
        <end position="150"/>
    </location>
</feature>
<sequence>MYQSASVRIEGEHSDFKSIKRGVRQGFVMSPGLFNLNSETILRNLDISSLKPIGQRRSALSPRLGRKEWPKKFIDKRQPSCHHLNFQNPPHPPYGSLFTANKGTNSVRVGLSIVSIRQAALKTSKGSRRRGRQDYRVQKEFKKRQSKLEK</sequence>
<evidence type="ECO:0000313" key="2">
    <source>
        <dbReference type="EMBL" id="GFN74568.1"/>
    </source>
</evidence>
<dbReference type="AlphaFoldDB" id="A0AAV3XXB6"/>
<gene>
    <name evidence="2" type="ORF">PoB_000107400</name>
</gene>
<keyword evidence="3" id="KW-1185">Reference proteome</keyword>
<organism evidence="2 3">
    <name type="scientific">Plakobranchus ocellatus</name>
    <dbReference type="NCBI Taxonomy" id="259542"/>
    <lineage>
        <taxon>Eukaryota</taxon>
        <taxon>Metazoa</taxon>
        <taxon>Spiralia</taxon>
        <taxon>Lophotrochozoa</taxon>
        <taxon>Mollusca</taxon>
        <taxon>Gastropoda</taxon>
        <taxon>Heterobranchia</taxon>
        <taxon>Euthyneura</taxon>
        <taxon>Panpulmonata</taxon>
        <taxon>Sacoglossa</taxon>
        <taxon>Placobranchoidea</taxon>
        <taxon>Plakobranchidae</taxon>
        <taxon>Plakobranchus</taxon>
    </lineage>
</organism>
<accession>A0AAV3XXB6</accession>
<proteinExistence type="predicted"/>
<reference evidence="2 3" key="1">
    <citation type="journal article" date="2021" name="Elife">
        <title>Chloroplast acquisition without the gene transfer in kleptoplastic sea slugs, Plakobranchus ocellatus.</title>
        <authorList>
            <person name="Maeda T."/>
            <person name="Takahashi S."/>
            <person name="Yoshida T."/>
            <person name="Shimamura S."/>
            <person name="Takaki Y."/>
            <person name="Nagai Y."/>
            <person name="Toyoda A."/>
            <person name="Suzuki Y."/>
            <person name="Arimoto A."/>
            <person name="Ishii H."/>
            <person name="Satoh N."/>
            <person name="Nishiyama T."/>
            <person name="Hasebe M."/>
            <person name="Maruyama T."/>
            <person name="Minagawa J."/>
            <person name="Obokata J."/>
            <person name="Shigenobu S."/>
        </authorList>
    </citation>
    <scope>NUCLEOTIDE SEQUENCE [LARGE SCALE GENOMIC DNA]</scope>
</reference>